<proteinExistence type="predicted"/>
<gene>
    <name evidence="4" type="ORF">CQW23_17008</name>
</gene>
<accession>A0A2G2WCJ7</accession>
<evidence type="ECO:0000313" key="4">
    <source>
        <dbReference type="EMBL" id="PHT42983.1"/>
    </source>
</evidence>
<evidence type="ECO:0000256" key="2">
    <source>
        <dbReference type="ARBA" id="ARBA00023002"/>
    </source>
</evidence>
<dbReference type="InterPro" id="IPR036812">
    <property type="entry name" value="NAD(P)_OxRdtase_dom_sf"/>
</dbReference>
<dbReference type="OrthoDB" id="37537at2759"/>
<dbReference type="Pfam" id="PF00248">
    <property type="entry name" value="Aldo_ket_red"/>
    <property type="match status" value="1"/>
</dbReference>
<dbReference type="PRINTS" id="PR00069">
    <property type="entry name" value="ALDKETRDTASE"/>
</dbReference>
<reference evidence="5" key="2">
    <citation type="journal article" date="2017" name="J. Anim. Genet.">
        <title>Multiple reference genome sequences of hot pepper reveal the massive evolution of plant disease resistance genes by retroduplication.</title>
        <authorList>
            <person name="Kim S."/>
            <person name="Park J."/>
            <person name="Yeom S.-I."/>
            <person name="Kim Y.-M."/>
            <person name="Seo E."/>
            <person name="Kim K.-T."/>
            <person name="Kim M.-S."/>
            <person name="Lee J.M."/>
            <person name="Cheong K."/>
            <person name="Shin H.-S."/>
            <person name="Kim S.-B."/>
            <person name="Han K."/>
            <person name="Lee J."/>
            <person name="Park M."/>
            <person name="Lee H.-A."/>
            <person name="Lee H.-Y."/>
            <person name="Lee Y."/>
            <person name="Oh S."/>
            <person name="Lee J.H."/>
            <person name="Choi E."/>
            <person name="Choi E."/>
            <person name="Lee S.E."/>
            <person name="Jeon J."/>
            <person name="Kim H."/>
            <person name="Choi G."/>
            <person name="Song H."/>
            <person name="Lee J."/>
            <person name="Lee S.-C."/>
            <person name="Kwon J.-K."/>
            <person name="Lee H.-Y."/>
            <person name="Koo N."/>
            <person name="Hong Y."/>
            <person name="Kim R.W."/>
            <person name="Kang W.-H."/>
            <person name="Huh J.H."/>
            <person name="Kang B.-C."/>
            <person name="Yang T.-J."/>
            <person name="Lee Y.-H."/>
            <person name="Bennetzen J.L."/>
            <person name="Choi D."/>
        </authorList>
    </citation>
    <scope>NUCLEOTIDE SEQUENCE [LARGE SCALE GENOMIC DNA]</scope>
    <source>
        <strain evidence="5">cv. PBC81</strain>
    </source>
</reference>
<dbReference type="PANTHER" id="PTHR43625">
    <property type="entry name" value="AFLATOXIN B1 ALDEHYDE REDUCTASE"/>
    <property type="match status" value="1"/>
</dbReference>
<dbReference type="InterPro" id="IPR023210">
    <property type="entry name" value="NADP_OxRdtase_dom"/>
</dbReference>
<dbReference type="STRING" id="33114.A0A2G2WCJ7"/>
<dbReference type="PANTHER" id="PTHR43625:SF88">
    <property type="entry name" value="OS07G0143000 PROTEIN"/>
    <property type="match status" value="1"/>
</dbReference>
<dbReference type="AlphaFoldDB" id="A0A2G2WCJ7"/>
<dbReference type="GO" id="GO:0016491">
    <property type="term" value="F:oxidoreductase activity"/>
    <property type="evidence" value="ECO:0007669"/>
    <property type="project" value="UniProtKB-KW"/>
</dbReference>
<dbReference type="Gene3D" id="3.20.20.100">
    <property type="entry name" value="NADP-dependent oxidoreductase domain"/>
    <property type="match status" value="1"/>
</dbReference>
<protein>
    <recommendedName>
        <fullName evidence="3">NADP-dependent oxidoreductase domain-containing protein</fullName>
    </recommendedName>
</protein>
<evidence type="ECO:0000259" key="3">
    <source>
        <dbReference type="Pfam" id="PF00248"/>
    </source>
</evidence>
<dbReference type="InterPro" id="IPR018170">
    <property type="entry name" value="Aldo/ket_reductase_CS"/>
</dbReference>
<dbReference type="CDD" id="cd19093">
    <property type="entry name" value="AKR_AtPLR-like"/>
    <property type="match status" value="1"/>
</dbReference>
<reference evidence="4 5" key="1">
    <citation type="journal article" date="2017" name="Genome Biol.">
        <title>New reference genome sequences of hot pepper reveal the massive evolution of plant disease-resistance genes by retroduplication.</title>
        <authorList>
            <person name="Kim S."/>
            <person name="Park J."/>
            <person name="Yeom S.I."/>
            <person name="Kim Y.M."/>
            <person name="Seo E."/>
            <person name="Kim K.T."/>
            <person name="Kim M.S."/>
            <person name="Lee J.M."/>
            <person name="Cheong K."/>
            <person name="Shin H.S."/>
            <person name="Kim S.B."/>
            <person name="Han K."/>
            <person name="Lee J."/>
            <person name="Park M."/>
            <person name="Lee H.A."/>
            <person name="Lee H.Y."/>
            <person name="Lee Y."/>
            <person name="Oh S."/>
            <person name="Lee J.H."/>
            <person name="Choi E."/>
            <person name="Choi E."/>
            <person name="Lee S.E."/>
            <person name="Jeon J."/>
            <person name="Kim H."/>
            <person name="Choi G."/>
            <person name="Song H."/>
            <person name="Lee J."/>
            <person name="Lee S.C."/>
            <person name="Kwon J.K."/>
            <person name="Lee H.Y."/>
            <person name="Koo N."/>
            <person name="Hong Y."/>
            <person name="Kim R.W."/>
            <person name="Kang W.H."/>
            <person name="Huh J.H."/>
            <person name="Kang B.C."/>
            <person name="Yang T.J."/>
            <person name="Lee Y.H."/>
            <person name="Bennetzen J.L."/>
            <person name="Choi D."/>
        </authorList>
    </citation>
    <scope>NUCLEOTIDE SEQUENCE [LARGE SCALE GENOMIC DNA]</scope>
    <source>
        <strain evidence="5">cv. PBC81</strain>
    </source>
</reference>
<evidence type="ECO:0000256" key="1">
    <source>
        <dbReference type="ARBA" id="ARBA00022857"/>
    </source>
</evidence>
<comment type="caution">
    <text evidence="4">The sequence shown here is derived from an EMBL/GenBank/DDBJ whole genome shotgun (WGS) entry which is preliminary data.</text>
</comment>
<dbReference type="PROSITE" id="PS00062">
    <property type="entry name" value="ALDOKETO_REDUCTASE_2"/>
    <property type="match status" value="1"/>
</dbReference>
<evidence type="ECO:0000313" key="5">
    <source>
        <dbReference type="Proteomes" id="UP000224567"/>
    </source>
</evidence>
<keyword evidence="5" id="KW-1185">Reference proteome</keyword>
<dbReference type="GO" id="GO:0005737">
    <property type="term" value="C:cytoplasm"/>
    <property type="evidence" value="ECO:0007669"/>
    <property type="project" value="TreeGrafter"/>
</dbReference>
<name>A0A2G2WCJ7_CAPBA</name>
<dbReference type="SUPFAM" id="SSF51430">
    <property type="entry name" value="NAD(P)-linked oxidoreductase"/>
    <property type="match status" value="1"/>
</dbReference>
<dbReference type="InterPro" id="IPR050791">
    <property type="entry name" value="Aldo-Keto_reductase"/>
</dbReference>
<dbReference type="Proteomes" id="UP000224567">
    <property type="component" value="Unassembled WGS sequence"/>
</dbReference>
<dbReference type="InterPro" id="IPR020471">
    <property type="entry name" value="AKR"/>
</dbReference>
<feature type="domain" description="NADP-dependent oxidoreductase" evidence="3">
    <location>
        <begin position="4"/>
        <end position="251"/>
    </location>
</feature>
<keyword evidence="2" id="KW-0560">Oxidoreductase</keyword>
<keyword evidence="1" id="KW-0521">NADP</keyword>
<feature type="non-terminal residue" evidence="4">
    <location>
        <position position="1"/>
    </location>
</feature>
<dbReference type="EMBL" id="MLFT02000007">
    <property type="protein sequence ID" value="PHT42983.1"/>
    <property type="molecule type" value="Genomic_DNA"/>
</dbReference>
<sequence length="373" mass="40960">FSFGAINSETLLGRFIKERKENDPELEVAVATKFAALPWRLGRQSVLAALKDSLARLELSSVDLYQLHWPGIWGNGGYIDGLGDAVEQGLVKAVGVSNYSEKRLRSAYEQLKKRGIPLASNQVNYSLIYRLPEQNGVKAACDELGVTLIAYSPIAQGALTGKYTPENPPTGPRRQIYTPEFLTKLQPLINRIKEIGESYSKTPTQVVLNWLIAQDNVVPIPGAKNAEQAKEFAGALGWRLTQQEIGQLRSLASDLKPVTESLGNVRSAKSLFYCVRKSSANEATTIITQLAEGESFFSLIAHKNFKIAALFQSLISCTFSPPASCGMQIFSQKTRDFRDTSVDPVQRNVDKGFPGYLCGACPEKCPGDGFNYL</sequence>
<organism evidence="4 5">
    <name type="scientific">Capsicum baccatum</name>
    <name type="common">Peruvian pepper</name>
    <dbReference type="NCBI Taxonomy" id="33114"/>
    <lineage>
        <taxon>Eukaryota</taxon>
        <taxon>Viridiplantae</taxon>
        <taxon>Streptophyta</taxon>
        <taxon>Embryophyta</taxon>
        <taxon>Tracheophyta</taxon>
        <taxon>Spermatophyta</taxon>
        <taxon>Magnoliopsida</taxon>
        <taxon>eudicotyledons</taxon>
        <taxon>Gunneridae</taxon>
        <taxon>Pentapetalae</taxon>
        <taxon>asterids</taxon>
        <taxon>lamiids</taxon>
        <taxon>Solanales</taxon>
        <taxon>Solanaceae</taxon>
        <taxon>Solanoideae</taxon>
        <taxon>Capsiceae</taxon>
        <taxon>Capsicum</taxon>
    </lineage>
</organism>